<dbReference type="GO" id="GO:0004866">
    <property type="term" value="F:endopeptidase inhibitor activity"/>
    <property type="evidence" value="ECO:0007669"/>
    <property type="project" value="InterPro"/>
</dbReference>
<keyword evidence="4" id="KW-1185">Reference proteome</keyword>
<name>A0A8J5Y9V0_9ROSI</name>
<proteinExistence type="inferred from homology"/>
<dbReference type="OrthoDB" id="949174at2759"/>
<dbReference type="PROSITE" id="PS00283">
    <property type="entry name" value="SOYBEAN_KUNITZ"/>
    <property type="match status" value="2"/>
</dbReference>
<dbReference type="PANTHER" id="PTHR33107:SF28">
    <property type="entry name" value="CYSTEINE PROTEASE INHIBITOR 8-LIKE"/>
    <property type="match status" value="1"/>
</dbReference>
<dbReference type="InterPro" id="IPR011065">
    <property type="entry name" value="Kunitz_inhibitor_STI-like_sf"/>
</dbReference>
<dbReference type="AlphaFoldDB" id="A0A8J5Y9V0"/>
<comment type="similarity">
    <text evidence="1">Belongs to the protease inhibitor I3 (leguminous Kunitz-type inhibitor) family.</text>
</comment>
<evidence type="ECO:0008006" key="5">
    <source>
        <dbReference type="Google" id="ProtNLM"/>
    </source>
</evidence>
<dbReference type="EMBL" id="JAHUZN010000010">
    <property type="protein sequence ID" value="KAG8480359.1"/>
    <property type="molecule type" value="Genomic_DNA"/>
</dbReference>
<dbReference type="SMART" id="SM00452">
    <property type="entry name" value="STI"/>
    <property type="match status" value="2"/>
</dbReference>
<dbReference type="SUPFAM" id="SSF50386">
    <property type="entry name" value="STI-like"/>
    <property type="match status" value="2"/>
</dbReference>
<comment type="caution">
    <text evidence="3">The sequence shown here is derived from an EMBL/GenBank/DDBJ whole genome shotgun (WGS) entry which is preliminary data.</text>
</comment>
<evidence type="ECO:0000256" key="2">
    <source>
        <dbReference type="SAM" id="SignalP"/>
    </source>
</evidence>
<evidence type="ECO:0000313" key="3">
    <source>
        <dbReference type="EMBL" id="KAG8480359.1"/>
    </source>
</evidence>
<feature type="signal peptide" evidence="2">
    <location>
        <begin position="1"/>
        <end position="23"/>
    </location>
</feature>
<sequence length="511" mass="55854">MKTTTASVFLLFIIFSITPSSFSFGVANTTNAPVLDSDGNELRTGTPYFVVSSIWGAGGGGLALGMPTGKPCPEVVAQRGSGDDGIPVIFSNSDSNDGVVRLSSDINIEFIPLRPKLCLTTTVWKVDDYDHSAGKWWVITDGVKGNPGANTLTSWFRIEKVGDLDYTFKYCPAVCGTCPALCNEIVRDSDGEMIRLALSTSHGWPFYFKKVETSAMEIQQICLIVSEVFWEVTLSSFLFGVANATNEPVLDIDGNEVQTGTPYYVVSLIWGAGGGGLALGRPSGNKCPEVVTQRRSGDNGIPVIFSNSDSNDGVVRLSSDINIEFIPLRPKLCRTTTVWKVSDYDHSAGKWWVITDGVKGNPGANTLTSWFRIEKVSDIGYNFKYCPTVCGTCPALCNEIGKDFDGEMVRFALSTGHGWPFYFKKVGKSAMEIQQQSFCMKYKPTRHSKTEKPAAPSPCHPSTASLLPSSCSHRSSALINYDGSCRHKPSESLILIFPTHFIFISEFFYLF</sequence>
<keyword evidence="2" id="KW-0732">Signal</keyword>
<accession>A0A8J5Y9V0</accession>
<reference evidence="3 4" key="1">
    <citation type="journal article" date="2021" name="bioRxiv">
        <title>The Gossypium anomalum genome as a resource for cotton improvement and evolutionary analysis of hybrid incompatibility.</title>
        <authorList>
            <person name="Grover C.E."/>
            <person name="Yuan D."/>
            <person name="Arick M.A."/>
            <person name="Miller E.R."/>
            <person name="Hu G."/>
            <person name="Peterson D.G."/>
            <person name="Wendel J.F."/>
            <person name="Udall J.A."/>
        </authorList>
    </citation>
    <scope>NUCLEOTIDE SEQUENCE [LARGE SCALE GENOMIC DNA]</scope>
    <source>
        <strain evidence="3">JFW-Udall</strain>
        <tissue evidence="3">Leaf</tissue>
    </source>
</reference>
<protein>
    <recommendedName>
        <fullName evidence="5">21 kDa seed protein</fullName>
    </recommendedName>
</protein>
<dbReference type="PANTHER" id="PTHR33107">
    <property type="entry name" value="KUNITZ TRYPSIN INHIBITOR 2"/>
    <property type="match status" value="1"/>
</dbReference>
<organism evidence="3 4">
    <name type="scientific">Gossypium anomalum</name>
    <dbReference type="NCBI Taxonomy" id="47600"/>
    <lineage>
        <taxon>Eukaryota</taxon>
        <taxon>Viridiplantae</taxon>
        <taxon>Streptophyta</taxon>
        <taxon>Embryophyta</taxon>
        <taxon>Tracheophyta</taxon>
        <taxon>Spermatophyta</taxon>
        <taxon>Magnoliopsida</taxon>
        <taxon>eudicotyledons</taxon>
        <taxon>Gunneridae</taxon>
        <taxon>Pentapetalae</taxon>
        <taxon>rosids</taxon>
        <taxon>malvids</taxon>
        <taxon>Malvales</taxon>
        <taxon>Malvaceae</taxon>
        <taxon>Malvoideae</taxon>
        <taxon>Gossypium</taxon>
    </lineage>
</organism>
<dbReference type="Gene3D" id="2.80.10.50">
    <property type="match status" value="2"/>
</dbReference>
<dbReference type="Pfam" id="PF00197">
    <property type="entry name" value="Kunitz_legume"/>
    <property type="match status" value="2"/>
</dbReference>
<dbReference type="Proteomes" id="UP000701853">
    <property type="component" value="Chromosome 10"/>
</dbReference>
<evidence type="ECO:0000256" key="1">
    <source>
        <dbReference type="ARBA" id="ARBA00005440"/>
    </source>
</evidence>
<dbReference type="PRINTS" id="PR00291">
    <property type="entry name" value="KUNITZINHBTR"/>
</dbReference>
<evidence type="ECO:0000313" key="4">
    <source>
        <dbReference type="Proteomes" id="UP000701853"/>
    </source>
</evidence>
<dbReference type="InterPro" id="IPR002160">
    <property type="entry name" value="Prot_inh_Kunz-lg"/>
</dbReference>
<gene>
    <name evidence="3" type="ORF">CXB51_024576</name>
</gene>
<feature type="chain" id="PRO_5035256830" description="21 kDa seed protein" evidence="2">
    <location>
        <begin position="24"/>
        <end position="511"/>
    </location>
</feature>